<comment type="caution">
    <text evidence="1">The sequence shown here is derived from an EMBL/GenBank/DDBJ whole genome shotgun (WGS) entry which is preliminary data.</text>
</comment>
<name>A0ABX2FSD7_9BACT</name>
<dbReference type="Proteomes" id="UP000779507">
    <property type="component" value="Unassembled WGS sequence"/>
</dbReference>
<sequence>MPHFLPDAESITDYCGAYEARGCQFKIVQIAPMGGYGLRMDFGPDSTVSPIFPLPADEMQTPEAAQHWMAHLRDEHLSQFDCILQGR</sequence>
<accession>A0ABX2FSD7</accession>
<reference evidence="1 2" key="1">
    <citation type="submission" date="2020-05" db="EMBL/GenBank/DDBJ databases">
        <title>Genomic Encyclopedia of Type Strains, Phase IV (KMG-V): Genome sequencing to study the core and pangenomes of soil and plant-associated prokaryotes.</title>
        <authorList>
            <person name="Whitman W."/>
        </authorList>
    </citation>
    <scope>NUCLEOTIDE SEQUENCE [LARGE SCALE GENOMIC DNA]</scope>
    <source>
        <strain evidence="1 2">9A</strain>
    </source>
</reference>
<evidence type="ECO:0000313" key="2">
    <source>
        <dbReference type="Proteomes" id="UP000779507"/>
    </source>
</evidence>
<gene>
    <name evidence="1" type="ORF">HNP98_002181</name>
</gene>
<proteinExistence type="predicted"/>
<organism evidence="1 2">
    <name type="scientific">Hymenobacter caeli</name>
    <dbReference type="NCBI Taxonomy" id="2735894"/>
    <lineage>
        <taxon>Bacteria</taxon>
        <taxon>Pseudomonadati</taxon>
        <taxon>Bacteroidota</taxon>
        <taxon>Cytophagia</taxon>
        <taxon>Cytophagales</taxon>
        <taxon>Hymenobacteraceae</taxon>
        <taxon>Hymenobacter</taxon>
    </lineage>
</organism>
<keyword evidence="2" id="KW-1185">Reference proteome</keyword>
<dbReference type="RefSeq" id="WP_173810085.1">
    <property type="nucleotide sequence ID" value="NZ_JABSNP010000009.1"/>
</dbReference>
<dbReference type="EMBL" id="JABSNP010000009">
    <property type="protein sequence ID" value="NRT19352.1"/>
    <property type="molecule type" value="Genomic_DNA"/>
</dbReference>
<protein>
    <submittedName>
        <fullName evidence="1">Uncharacterized protein</fullName>
    </submittedName>
</protein>
<evidence type="ECO:0000313" key="1">
    <source>
        <dbReference type="EMBL" id="NRT19352.1"/>
    </source>
</evidence>